<dbReference type="PANTHER" id="PTHR43028:SF7">
    <property type="entry name" value="3'(2'),5'-BISPHOSPHATE NUCLEOTIDASE CYSQ"/>
    <property type="match status" value="1"/>
</dbReference>
<dbReference type="GO" id="GO:0000287">
    <property type="term" value="F:magnesium ion binding"/>
    <property type="evidence" value="ECO:0007669"/>
    <property type="project" value="UniProtKB-UniRule"/>
</dbReference>
<dbReference type="KEGG" id="cate:C2869_20695"/>
<keyword evidence="4" id="KW-0472">Membrane</keyword>
<dbReference type="InterPro" id="IPR050725">
    <property type="entry name" value="CysQ/Inositol_MonoPase"/>
</dbReference>
<dbReference type="InterPro" id="IPR006240">
    <property type="entry name" value="CysQ"/>
</dbReference>
<dbReference type="InterPro" id="IPR000760">
    <property type="entry name" value="Inositol_monophosphatase-like"/>
</dbReference>
<dbReference type="EC" id="3.1.3.7" evidence="4"/>
<evidence type="ECO:0000313" key="7">
    <source>
        <dbReference type="Proteomes" id="UP000244441"/>
    </source>
</evidence>
<dbReference type="OrthoDB" id="9785695at2"/>
<name>A0A2S0VWV2_9ALTE</name>
<sequence length="279" mass="31161">MQPEPSALLEPVKQIAREAGLAILDIYDSGNFELQQKDDESPVTSADYAANDILVAGLKALTPKIPIISEETTAVNLTQRQAWKRYWLLDPMDGTQEFVSRSGDFAVNIALVENGWPVMGVIYWPTKNTFYYAIEGQGAFKQKSAEPVPISVRNIDQDERNIKLAVSRVQKKDTVTRYLMDGYDYEMVPLGSASLKSCFIAEGKADCYLRIGPTGEWDTGASHCIIEEAGGRILDSEFNGLSYNKRDTFANPDFMVLGNQDIAWHDVIKPHKTTRKLTD</sequence>
<evidence type="ECO:0000256" key="2">
    <source>
        <dbReference type="ARBA" id="ARBA00022723"/>
    </source>
</evidence>
<dbReference type="GO" id="GO:0008441">
    <property type="term" value="F:3'(2'),5'-bisphosphate nucleotidase activity"/>
    <property type="evidence" value="ECO:0007669"/>
    <property type="project" value="UniProtKB-UniRule"/>
</dbReference>
<feature type="binding site" evidence="4">
    <location>
        <position position="90"/>
    </location>
    <ligand>
        <name>Mg(2+)</name>
        <dbReference type="ChEBI" id="CHEBI:18420"/>
        <label>1</label>
    </ligand>
</feature>
<dbReference type="PANTHER" id="PTHR43028">
    <property type="entry name" value="3'(2'),5'-BISPHOSPHATE NUCLEOTIDASE 1"/>
    <property type="match status" value="1"/>
</dbReference>
<feature type="binding site" evidence="4 5">
    <location>
        <position position="90"/>
    </location>
    <ligand>
        <name>Mg(2+)</name>
        <dbReference type="ChEBI" id="CHEBI:18420"/>
        <label>2</label>
    </ligand>
</feature>
<accession>A0A2S0VWV2</accession>
<keyword evidence="7" id="KW-1185">Reference proteome</keyword>
<proteinExistence type="inferred from homology"/>
<evidence type="ECO:0000256" key="3">
    <source>
        <dbReference type="ARBA" id="ARBA00022842"/>
    </source>
</evidence>
<dbReference type="GO" id="GO:0005886">
    <property type="term" value="C:plasma membrane"/>
    <property type="evidence" value="ECO:0007669"/>
    <property type="project" value="UniProtKB-SubCell"/>
</dbReference>
<feature type="binding site" evidence="4">
    <location>
        <position position="218"/>
    </location>
    <ligand>
        <name>substrate</name>
    </ligand>
</feature>
<keyword evidence="2 4" id="KW-0479">Metal-binding</keyword>
<dbReference type="NCBIfam" id="TIGR01331">
    <property type="entry name" value="bisphos_cysQ"/>
    <property type="match status" value="1"/>
</dbReference>
<keyword evidence="4" id="KW-0378">Hydrolase</keyword>
<dbReference type="Gene3D" id="3.40.190.80">
    <property type="match status" value="1"/>
</dbReference>
<feature type="binding site" evidence="4">
    <location>
        <position position="70"/>
    </location>
    <ligand>
        <name>substrate</name>
    </ligand>
</feature>
<comment type="catalytic activity">
    <reaction evidence="1 4">
        <text>adenosine 3',5'-bisphosphate + H2O = AMP + phosphate</text>
        <dbReference type="Rhea" id="RHEA:10040"/>
        <dbReference type="ChEBI" id="CHEBI:15377"/>
        <dbReference type="ChEBI" id="CHEBI:43474"/>
        <dbReference type="ChEBI" id="CHEBI:58343"/>
        <dbReference type="ChEBI" id="CHEBI:456215"/>
        <dbReference type="EC" id="3.1.3.7"/>
    </reaction>
</comment>
<feature type="binding site" evidence="4 5">
    <location>
        <position position="93"/>
    </location>
    <ligand>
        <name>Mg(2+)</name>
        <dbReference type="ChEBI" id="CHEBI:18420"/>
        <label>2</label>
    </ligand>
</feature>
<protein>
    <recommendedName>
        <fullName evidence="4">3'(2'),5'-bisphosphate nucleotidase CysQ</fullName>
        <ecNumber evidence="4">3.1.3.7</ecNumber>
    </recommendedName>
    <alternativeName>
        <fullName evidence="4">3'(2'),5-bisphosphonucleoside 3'(2')-phosphohydrolase</fullName>
    </alternativeName>
    <alternativeName>
        <fullName evidence="4">3'-phosphoadenosine 5'-phosphate phosphatase</fullName>
        <shortName evidence="4">PAP phosphatase</shortName>
    </alternativeName>
</protein>
<comment type="caution">
    <text evidence="4">Lacks conserved residue(s) required for the propagation of feature annotation.</text>
</comment>
<evidence type="ECO:0000256" key="5">
    <source>
        <dbReference type="PIRSR" id="PIRSR600760-2"/>
    </source>
</evidence>
<dbReference type="HAMAP" id="MF_02095">
    <property type="entry name" value="CysQ"/>
    <property type="match status" value="1"/>
</dbReference>
<dbReference type="RefSeq" id="WP_108604717.1">
    <property type="nucleotide sequence ID" value="NZ_CP026604.1"/>
</dbReference>
<dbReference type="InterPro" id="IPR020583">
    <property type="entry name" value="Inositol_monoP_metal-BS"/>
</dbReference>
<comment type="cofactor">
    <cofactor evidence="4 5">
        <name>Mg(2+)</name>
        <dbReference type="ChEBI" id="CHEBI:18420"/>
    </cofactor>
</comment>
<feature type="binding site" evidence="5">
    <location>
        <position position="218"/>
    </location>
    <ligand>
        <name>Mg(2+)</name>
        <dbReference type="ChEBI" id="CHEBI:18420"/>
        <label>1</label>
        <note>catalytic</note>
    </ligand>
</feature>
<evidence type="ECO:0000313" key="6">
    <source>
        <dbReference type="EMBL" id="AWB68665.1"/>
    </source>
</evidence>
<organism evidence="6 7">
    <name type="scientific">Saccharobesus litoralis</name>
    <dbReference type="NCBI Taxonomy" id="2172099"/>
    <lineage>
        <taxon>Bacteria</taxon>
        <taxon>Pseudomonadati</taxon>
        <taxon>Pseudomonadota</taxon>
        <taxon>Gammaproteobacteria</taxon>
        <taxon>Alteromonadales</taxon>
        <taxon>Alteromonadaceae</taxon>
        <taxon>Saccharobesus</taxon>
    </lineage>
</organism>
<evidence type="ECO:0000256" key="4">
    <source>
        <dbReference type="HAMAP-Rule" id="MF_02095"/>
    </source>
</evidence>
<feature type="binding site" evidence="4">
    <location>
        <position position="218"/>
    </location>
    <ligand>
        <name>Mg(2+)</name>
        <dbReference type="ChEBI" id="CHEBI:18420"/>
        <label>2</label>
    </ligand>
</feature>
<keyword evidence="4" id="KW-1003">Cell membrane</keyword>
<dbReference type="EMBL" id="CP026604">
    <property type="protein sequence ID" value="AWB68665.1"/>
    <property type="molecule type" value="Genomic_DNA"/>
</dbReference>
<keyword evidence="3 4" id="KW-0460">Magnesium</keyword>
<comment type="similarity">
    <text evidence="4">Belongs to the inositol monophosphatase superfamily. CysQ family.</text>
</comment>
<dbReference type="GO" id="GO:0050427">
    <property type="term" value="P:3'-phosphoadenosine 5'-phosphosulfate metabolic process"/>
    <property type="evidence" value="ECO:0007669"/>
    <property type="project" value="TreeGrafter"/>
</dbReference>
<comment type="function">
    <text evidence="4">Converts adenosine-3',5'-bisphosphate (PAP) to AMP.</text>
</comment>
<gene>
    <name evidence="4 6" type="primary">cysQ</name>
    <name evidence="6" type="ORF">C2869_20695</name>
</gene>
<dbReference type="Pfam" id="PF00459">
    <property type="entry name" value="Inositol_P"/>
    <property type="match status" value="1"/>
</dbReference>
<dbReference type="Gene3D" id="3.30.540.10">
    <property type="entry name" value="Fructose-1,6-Bisphosphatase, subunit A, domain 1"/>
    <property type="match status" value="1"/>
</dbReference>
<dbReference type="CDD" id="cd01638">
    <property type="entry name" value="CysQ"/>
    <property type="match status" value="1"/>
</dbReference>
<dbReference type="AlphaFoldDB" id="A0A2S0VWV2"/>
<dbReference type="PROSITE" id="PS00629">
    <property type="entry name" value="IMP_1"/>
    <property type="match status" value="1"/>
</dbReference>
<keyword evidence="4" id="KW-0997">Cell inner membrane</keyword>
<reference evidence="6 7" key="1">
    <citation type="submission" date="2018-01" db="EMBL/GenBank/DDBJ databases">
        <title>Genome sequence of a Cantenovulum-like bacteria.</title>
        <authorList>
            <person name="Tan W.R."/>
            <person name="Lau N.-S."/>
            <person name="Go F."/>
            <person name="Amirul A.-A.A."/>
        </authorList>
    </citation>
    <scope>NUCLEOTIDE SEQUENCE [LARGE SCALE GENOMIC DNA]</scope>
    <source>
        <strain evidence="6 7">CCB-QB4</strain>
    </source>
</reference>
<dbReference type="Proteomes" id="UP000244441">
    <property type="component" value="Chromosome"/>
</dbReference>
<feature type="binding site" evidence="4">
    <location>
        <position position="70"/>
    </location>
    <ligand>
        <name>Mg(2+)</name>
        <dbReference type="ChEBI" id="CHEBI:18420"/>
        <label>1</label>
    </ligand>
</feature>
<evidence type="ECO:0000256" key="1">
    <source>
        <dbReference type="ARBA" id="ARBA00001625"/>
    </source>
</evidence>
<comment type="subcellular location">
    <subcellularLocation>
        <location evidence="4">Cell inner membrane</location>
        <topology evidence="4">Peripheral membrane protein</topology>
        <orientation evidence="4">Cytoplasmic side</orientation>
    </subcellularLocation>
</comment>
<dbReference type="GO" id="GO:0000103">
    <property type="term" value="P:sulfate assimilation"/>
    <property type="evidence" value="ECO:0007669"/>
    <property type="project" value="TreeGrafter"/>
</dbReference>
<dbReference type="SUPFAM" id="SSF56655">
    <property type="entry name" value="Carbohydrate phosphatase"/>
    <property type="match status" value="1"/>
</dbReference>
<feature type="binding site" evidence="5">
    <location>
        <position position="70"/>
    </location>
    <ligand>
        <name>Mg(2+)</name>
        <dbReference type="ChEBI" id="CHEBI:18420"/>
        <label>1</label>
        <note>catalytic</note>
    </ligand>
</feature>